<dbReference type="AlphaFoldDB" id="A0AAI9ZGF4"/>
<gene>
    <name evidence="1" type="ORF">BDP81DRAFT_140782</name>
</gene>
<accession>A0AAI9ZGF4</accession>
<keyword evidence="2" id="KW-1185">Reference proteome</keyword>
<dbReference type="EMBL" id="JAHMHQ010000032">
    <property type="protein sequence ID" value="KAK1622899.1"/>
    <property type="molecule type" value="Genomic_DNA"/>
</dbReference>
<evidence type="ECO:0000313" key="2">
    <source>
        <dbReference type="Proteomes" id="UP001243989"/>
    </source>
</evidence>
<organism evidence="1 2">
    <name type="scientific">Colletotrichum phormii</name>
    <dbReference type="NCBI Taxonomy" id="359342"/>
    <lineage>
        <taxon>Eukaryota</taxon>
        <taxon>Fungi</taxon>
        <taxon>Dikarya</taxon>
        <taxon>Ascomycota</taxon>
        <taxon>Pezizomycotina</taxon>
        <taxon>Sordariomycetes</taxon>
        <taxon>Hypocreomycetidae</taxon>
        <taxon>Glomerellales</taxon>
        <taxon>Glomerellaceae</taxon>
        <taxon>Colletotrichum</taxon>
        <taxon>Colletotrichum acutatum species complex</taxon>
    </lineage>
</organism>
<protein>
    <submittedName>
        <fullName evidence="1">Uncharacterized protein</fullName>
    </submittedName>
</protein>
<reference evidence="1" key="1">
    <citation type="submission" date="2021-06" db="EMBL/GenBank/DDBJ databases">
        <title>Comparative genomics, transcriptomics and evolutionary studies reveal genomic signatures of adaptation to plant cell wall in hemibiotrophic fungi.</title>
        <authorList>
            <consortium name="DOE Joint Genome Institute"/>
            <person name="Baroncelli R."/>
            <person name="Diaz J.F."/>
            <person name="Benocci T."/>
            <person name="Peng M."/>
            <person name="Battaglia E."/>
            <person name="Haridas S."/>
            <person name="Andreopoulos W."/>
            <person name="Labutti K."/>
            <person name="Pangilinan J."/>
            <person name="Floch G.L."/>
            <person name="Makela M.R."/>
            <person name="Henrissat B."/>
            <person name="Grigoriev I.V."/>
            <person name="Crouch J.A."/>
            <person name="De Vries R.P."/>
            <person name="Sukno S.A."/>
            <person name="Thon M.R."/>
        </authorList>
    </citation>
    <scope>NUCLEOTIDE SEQUENCE</scope>
    <source>
        <strain evidence="1">CBS 102054</strain>
    </source>
</reference>
<proteinExistence type="predicted"/>
<dbReference type="Proteomes" id="UP001243989">
    <property type="component" value="Unassembled WGS sequence"/>
</dbReference>
<evidence type="ECO:0000313" key="1">
    <source>
        <dbReference type="EMBL" id="KAK1622899.1"/>
    </source>
</evidence>
<comment type="caution">
    <text evidence="1">The sequence shown here is derived from an EMBL/GenBank/DDBJ whole genome shotgun (WGS) entry which is preliminary data.</text>
</comment>
<dbReference type="RefSeq" id="XP_060438894.1">
    <property type="nucleotide sequence ID" value="XM_060581827.1"/>
</dbReference>
<dbReference type="GeneID" id="85466689"/>
<sequence>MGIECVLMMLLILDRRGRRRLCVGRGLRLHLHVMSLRAPGRDGRPGRFNERLNFLEKFKCSEGGRDFGKAGVEVEGQVPQDRPRMELLWKQRQRLPCCPCCFFRRASLLLLAILPRVFCFSSRFKAMLTPSHSLLQGTYGVQSSQSSFHPHISGRTREQHLLTWT</sequence>
<name>A0AAI9ZGF4_9PEZI</name>